<gene>
    <name evidence="2" type="primary">GLEAN_12649</name>
    <name evidence="2" type="ORF">TcasGA2_TC012649</name>
</gene>
<dbReference type="AlphaFoldDB" id="D6WZD2"/>
<sequence>MRVSQKSGKKVKVGRFIESWCELIRVECNANTLIGGLWHRIYSCNRRKGFLPSNPHNPLPQSALPRMVISGASSRSLHSDLISCPIHPFQRPHSIRQIVTDLPVTRGVSPLLPVEFGAFCRAIQLLERFTAHNKPAITVYKAGTALFKPNKSVRGRRSPCYNSIFMARILNVKHVEAECFYFEISVDATPDNARLRHNLRSRVRKWIETGKPVPPEITVRIRRRCNKHVPDNRCSHLKQLDHTAGPGKYRAEATARLAGKVAHNGPSFLRRLSGKEGPRSGALRRAEIRTGSTTSGGERKWADFSTRF</sequence>
<dbReference type="HOGENOM" id="CLU_904085_0_0_1"/>
<accession>D6WZD2</accession>
<evidence type="ECO:0000313" key="2">
    <source>
        <dbReference type="EMBL" id="EFA10410.1"/>
    </source>
</evidence>
<dbReference type="EMBL" id="KQ971372">
    <property type="protein sequence ID" value="EFA10410.1"/>
    <property type="molecule type" value="Genomic_DNA"/>
</dbReference>
<proteinExistence type="predicted"/>
<keyword evidence="3" id="KW-1185">Reference proteome</keyword>
<dbReference type="Proteomes" id="UP000007266">
    <property type="component" value="Linkage group 9"/>
</dbReference>
<reference evidence="2 3" key="2">
    <citation type="journal article" date="2010" name="Nucleic Acids Res.">
        <title>BeetleBase in 2010: revisions to provide comprehensive genomic information for Tribolium castaneum.</title>
        <authorList>
            <person name="Kim H.S."/>
            <person name="Murphy T."/>
            <person name="Xia J."/>
            <person name="Caragea D."/>
            <person name="Park Y."/>
            <person name="Beeman R.W."/>
            <person name="Lorenzen M.D."/>
            <person name="Butcher S."/>
            <person name="Manak J.R."/>
            <person name="Brown S.J."/>
        </authorList>
    </citation>
    <scope>GENOME REANNOTATION</scope>
    <source>
        <strain evidence="2 3">Georgia GA2</strain>
    </source>
</reference>
<evidence type="ECO:0000256" key="1">
    <source>
        <dbReference type="SAM" id="MobiDB-lite"/>
    </source>
</evidence>
<dbReference type="InParanoid" id="D6WZD2"/>
<name>D6WZD2_TRICA</name>
<reference evidence="2 3" key="1">
    <citation type="journal article" date="2008" name="Nature">
        <title>The genome of the model beetle and pest Tribolium castaneum.</title>
        <authorList>
            <consortium name="Tribolium Genome Sequencing Consortium"/>
            <person name="Richards S."/>
            <person name="Gibbs R.A."/>
            <person name="Weinstock G.M."/>
            <person name="Brown S.J."/>
            <person name="Denell R."/>
            <person name="Beeman R.W."/>
            <person name="Gibbs R."/>
            <person name="Beeman R.W."/>
            <person name="Brown S.J."/>
            <person name="Bucher G."/>
            <person name="Friedrich M."/>
            <person name="Grimmelikhuijzen C.J."/>
            <person name="Klingler M."/>
            <person name="Lorenzen M."/>
            <person name="Richards S."/>
            <person name="Roth S."/>
            <person name="Schroder R."/>
            <person name="Tautz D."/>
            <person name="Zdobnov E.M."/>
            <person name="Muzny D."/>
            <person name="Gibbs R.A."/>
            <person name="Weinstock G.M."/>
            <person name="Attaway T."/>
            <person name="Bell S."/>
            <person name="Buhay C.J."/>
            <person name="Chandrabose M.N."/>
            <person name="Chavez D."/>
            <person name="Clerk-Blankenburg K.P."/>
            <person name="Cree A."/>
            <person name="Dao M."/>
            <person name="Davis C."/>
            <person name="Chacko J."/>
            <person name="Dinh H."/>
            <person name="Dugan-Rocha S."/>
            <person name="Fowler G."/>
            <person name="Garner T.T."/>
            <person name="Garnes J."/>
            <person name="Gnirke A."/>
            <person name="Hawes A."/>
            <person name="Hernandez J."/>
            <person name="Hines S."/>
            <person name="Holder M."/>
            <person name="Hume J."/>
            <person name="Jhangiani S.N."/>
            <person name="Joshi V."/>
            <person name="Khan Z.M."/>
            <person name="Jackson L."/>
            <person name="Kovar C."/>
            <person name="Kowis A."/>
            <person name="Lee S."/>
            <person name="Lewis L.R."/>
            <person name="Margolis J."/>
            <person name="Morgan M."/>
            <person name="Nazareth L.V."/>
            <person name="Nguyen N."/>
            <person name="Okwuonu G."/>
            <person name="Parker D."/>
            <person name="Richards S."/>
            <person name="Ruiz S.J."/>
            <person name="Santibanez J."/>
            <person name="Savard J."/>
            <person name="Scherer S.E."/>
            <person name="Schneider B."/>
            <person name="Sodergren E."/>
            <person name="Tautz D."/>
            <person name="Vattahil S."/>
            <person name="Villasana D."/>
            <person name="White C.S."/>
            <person name="Wright R."/>
            <person name="Park Y."/>
            <person name="Beeman R.W."/>
            <person name="Lord J."/>
            <person name="Oppert B."/>
            <person name="Lorenzen M."/>
            <person name="Brown S."/>
            <person name="Wang L."/>
            <person name="Savard J."/>
            <person name="Tautz D."/>
            <person name="Richards S."/>
            <person name="Weinstock G."/>
            <person name="Gibbs R.A."/>
            <person name="Liu Y."/>
            <person name="Worley K."/>
            <person name="Weinstock G."/>
            <person name="Elsik C.G."/>
            <person name="Reese J.T."/>
            <person name="Elhaik E."/>
            <person name="Landan G."/>
            <person name="Graur D."/>
            <person name="Arensburger P."/>
            <person name="Atkinson P."/>
            <person name="Beeman R.W."/>
            <person name="Beidler J."/>
            <person name="Brown S.J."/>
            <person name="Demuth J.P."/>
            <person name="Drury D.W."/>
            <person name="Du Y.Z."/>
            <person name="Fujiwara H."/>
            <person name="Lorenzen M."/>
            <person name="Maselli V."/>
            <person name="Osanai M."/>
            <person name="Park Y."/>
            <person name="Robertson H.M."/>
            <person name="Tu Z."/>
            <person name="Wang J.J."/>
            <person name="Wang S."/>
            <person name="Richards S."/>
            <person name="Song H."/>
            <person name="Zhang L."/>
            <person name="Sodergren E."/>
            <person name="Werner D."/>
            <person name="Stanke M."/>
            <person name="Morgenstern B."/>
            <person name="Solovyev V."/>
            <person name="Kosarev P."/>
            <person name="Brown G."/>
            <person name="Chen H.C."/>
            <person name="Ermolaeva O."/>
            <person name="Hlavina W."/>
            <person name="Kapustin Y."/>
            <person name="Kiryutin B."/>
            <person name="Kitts P."/>
            <person name="Maglott D."/>
            <person name="Pruitt K."/>
            <person name="Sapojnikov V."/>
            <person name="Souvorov A."/>
            <person name="Mackey A.J."/>
            <person name="Waterhouse R.M."/>
            <person name="Wyder S."/>
            <person name="Zdobnov E.M."/>
            <person name="Zdobnov E.M."/>
            <person name="Wyder S."/>
            <person name="Kriventseva E.V."/>
            <person name="Kadowaki T."/>
            <person name="Bork P."/>
            <person name="Aranda M."/>
            <person name="Bao R."/>
            <person name="Beermann A."/>
            <person name="Berns N."/>
            <person name="Bolognesi R."/>
            <person name="Bonneton F."/>
            <person name="Bopp D."/>
            <person name="Brown S.J."/>
            <person name="Bucher G."/>
            <person name="Butts T."/>
            <person name="Chaumot A."/>
            <person name="Denell R.E."/>
            <person name="Ferrier D.E."/>
            <person name="Friedrich M."/>
            <person name="Gordon C.M."/>
            <person name="Jindra M."/>
            <person name="Klingler M."/>
            <person name="Lan Q."/>
            <person name="Lattorff H.M."/>
            <person name="Laudet V."/>
            <person name="von Levetsow C."/>
            <person name="Liu Z."/>
            <person name="Lutz R."/>
            <person name="Lynch J.A."/>
            <person name="da Fonseca R.N."/>
            <person name="Posnien N."/>
            <person name="Reuter R."/>
            <person name="Roth S."/>
            <person name="Savard J."/>
            <person name="Schinko J.B."/>
            <person name="Schmitt C."/>
            <person name="Schoppmeier M."/>
            <person name="Schroder R."/>
            <person name="Shippy T.D."/>
            <person name="Simonnet F."/>
            <person name="Marques-Souza H."/>
            <person name="Tautz D."/>
            <person name="Tomoyasu Y."/>
            <person name="Trauner J."/>
            <person name="Van der Zee M."/>
            <person name="Vervoort M."/>
            <person name="Wittkopp N."/>
            <person name="Wimmer E.A."/>
            <person name="Yang X."/>
            <person name="Jones A.K."/>
            <person name="Sattelle D.B."/>
            <person name="Ebert P.R."/>
            <person name="Nelson D."/>
            <person name="Scott J.G."/>
            <person name="Beeman R.W."/>
            <person name="Muthukrishnan S."/>
            <person name="Kramer K.J."/>
            <person name="Arakane Y."/>
            <person name="Beeman R.W."/>
            <person name="Zhu Q."/>
            <person name="Hogenkamp D."/>
            <person name="Dixit R."/>
            <person name="Oppert B."/>
            <person name="Jiang H."/>
            <person name="Zou Z."/>
            <person name="Marshall J."/>
            <person name="Elpidina E."/>
            <person name="Vinokurov K."/>
            <person name="Oppert C."/>
            <person name="Zou Z."/>
            <person name="Evans J."/>
            <person name="Lu Z."/>
            <person name="Zhao P."/>
            <person name="Sumathipala N."/>
            <person name="Altincicek B."/>
            <person name="Vilcinskas A."/>
            <person name="Williams M."/>
            <person name="Hultmark D."/>
            <person name="Hetru C."/>
            <person name="Jiang H."/>
            <person name="Grimmelikhuijzen C.J."/>
            <person name="Hauser F."/>
            <person name="Cazzamali G."/>
            <person name="Williamson M."/>
            <person name="Park Y."/>
            <person name="Li B."/>
            <person name="Tanaka Y."/>
            <person name="Predel R."/>
            <person name="Neupert S."/>
            <person name="Schachtner J."/>
            <person name="Verleyen P."/>
            <person name="Raible F."/>
            <person name="Bork P."/>
            <person name="Friedrich M."/>
            <person name="Walden K.K."/>
            <person name="Robertson H.M."/>
            <person name="Angeli S."/>
            <person name="Foret S."/>
            <person name="Bucher G."/>
            <person name="Schuetz S."/>
            <person name="Maleszka R."/>
            <person name="Wimmer E.A."/>
            <person name="Beeman R.W."/>
            <person name="Lorenzen M."/>
            <person name="Tomoyasu Y."/>
            <person name="Miller S.C."/>
            <person name="Grossmann D."/>
            <person name="Bucher G."/>
        </authorList>
    </citation>
    <scope>NUCLEOTIDE SEQUENCE [LARGE SCALE GENOMIC DNA]</scope>
    <source>
        <strain evidence="2 3">Georgia GA2</strain>
    </source>
</reference>
<feature type="region of interest" description="Disordered" evidence="1">
    <location>
        <begin position="289"/>
        <end position="308"/>
    </location>
</feature>
<organism evidence="2 3">
    <name type="scientific">Tribolium castaneum</name>
    <name type="common">Red flour beetle</name>
    <dbReference type="NCBI Taxonomy" id="7070"/>
    <lineage>
        <taxon>Eukaryota</taxon>
        <taxon>Metazoa</taxon>
        <taxon>Ecdysozoa</taxon>
        <taxon>Arthropoda</taxon>
        <taxon>Hexapoda</taxon>
        <taxon>Insecta</taxon>
        <taxon>Pterygota</taxon>
        <taxon>Neoptera</taxon>
        <taxon>Endopterygota</taxon>
        <taxon>Coleoptera</taxon>
        <taxon>Polyphaga</taxon>
        <taxon>Cucujiformia</taxon>
        <taxon>Tenebrionidae</taxon>
        <taxon>Tenebrionidae incertae sedis</taxon>
        <taxon>Tribolium</taxon>
    </lineage>
</organism>
<protein>
    <submittedName>
        <fullName evidence="2">Uncharacterized protein</fullName>
    </submittedName>
</protein>
<evidence type="ECO:0000313" key="3">
    <source>
        <dbReference type="Proteomes" id="UP000007266"/>
    </source>
</evidence>